<organism evidence="3 4">
    <name type="scientific">Providencia stuartii</name>
    <dbReference type="NCBI Taxonomy" id="588"/>
    <lineage>
        <taxon>Bacteria</taxon>
        <taxon>Pseudomonadati</taxon>
        <taxon>Pseudomonadota</taxon>
        <taxon>Gammaproteobacteria</taxon>
        <taxon>Enterobacterales</taxon>
        <taxon>Morganellaceae</taxon>
        <taxon>Providencia</taxon>
    </lineage>
</organism>
<dbReference type="Pfam" id="PF02510">
    <property type="entry name" value="SPAN"/>
    <property type="match status" value="1"/>
</dbReference>
<feature type="compositionally biased region" description="Basic and acidic residues" evidence="1">
    <location>
        <begin position="412"/>
        <end position="435"/>
    </location>
</feature>
<feature type="domain" description="Surface presentation of antigen" evidence="2">
    <location>
        <begin position="356"/>
        <end position="433"/>
    </location>
</feature>
<comment type="caution">
    <text evidence="3">The sequence shown here is derived from an EMBL/GenBank/DDBJ whole genome shotgun (WGS) entry which is preliminary data.</text>
</comment>
<dbReference type="EMBL" id="LVIE01000068">
    <property type="protein sequence ID" value="OHT25153.1"/>
    <property type="molecule type" value="Genomic_DNA"/>
</dbReference>
<protein>
    <recommendedName>
        <fullName evidence="2">Surface presentation of antigen domain-containing protein</fullName>
    </recommendedName>
</protein>
<evidence type="ECO:0000313" key="4">
    <source>
        <dbReference type="Proteomes" id="UP000179588"/>
    </source>
</evidence>
<dbReference type="InterPro" id="IPR056746">
    <property type="entry name" value="SPAN_dom"/>
</dbReference>
<dbReference type="AlphaFoldDB" id="A0A1S1HV02"/>
<proteinExistence type="predicted"/>
<evidence type="ECO:0000259" key="2">
    <source>
        <dbReference type="Pfam" id="PF02510"/>
    </source>
</evidence>
<accession>A0A1S1HV02</accession>
<reference evidence="3 4" key="1">
    <citation type="submission" date="2016-03" db="EMBL/GenBank/DDBJ databases">
        <title>Genome sequence of Providencia stuartii strain, isolated from the salivary glands of larval Lucilia sericata.</title>
        <authorList>
            <person name="Yuan Y."/>
            <person name="Zhang Y."/>
            <person name="Fu S."/>
            <person name="Crippen T.L."/>
            <person name="Visi D."/>
            <person name="Benbow M.E."/>
            <person name="Allen M."/>
            <person name="Tomberlin J.K."/>
            <person name="Sze S.-H."/>
            <person name="Tarone A.M."/>
        </authorList>
    </citation>
    <scope>NUCLEOTIDE SEQUENCE [LARGE SCALE GENOMIC DNA]</scope>
    <source>
        <strain evidence="3 4">Crippen</strain>
    </source>
</reference>
<feature type="region of interest" description="Disordered" evidence="1">
    <location>
        <begin position="402"/>
        <end position="435"/>
    </location>
</feature>
<dbReference type="Proteomes" id="UP000179588">
    <property type="component" value="Unassembled WGS sequence"/>
</dbReference>
<keyword evidence="4" id="KW-1185">Reference proteome</keyword>
<sequence length="435" mass="47992">MATMKLELNKLVNQPTEDLFIPSITGKKSDSQMVIKKRIAEAVSKKAHPSEPKKHRRKWAEETLALLNAQLPVNMQQTETAEKLMALCQLSVADKGLKMPDQVQLDSELPGADDFPLVSIGVPDKALDLQLSNKPVVMTQSQKVDSAVEAKEIVSSPDIPTDRLPSKLGTQPISRLINQGDISHKPLSTSLSPLADIGDVSDTAHLTLTAARDISQSNIKPTHDGSTMLPNKQSKISMTSELFQADHSKVNVLKNNVLNSFMDTEGTKVVSPAQPAKQLDSEVSSQPIQHQVLDDHDEIPHALTMQNSHGTQTSTNTNVLVSTLSPSRQPTNNVNKMAQAIEKTASISSGSTVKVESRSLTYTFNQWQNSPSVTFEIAARGSELLATTSSPEVHRALHENQHLFRSEQPLSIRHEEQRHERQRQQQHEQPEQEDN</sequence>
<evidence type="ECO:0000313" key="3">
    <source>
        <dbReference type="EMBL" id="OHT25153.1"/>
    </source>
</evidence>
<evidence type="ECO:0000256" key="1">
    <source>
        <dbReference type="SAM" id="MobiDB-lite"/>
    </source>
</evidence>
<name>A0A1S1HV02_PROST</name>
<gene>
    <name evidence="3" type="ORF">A3Q29_15515</name>
</gene>